<dbReference type="RefSeq" id="WP_059755196.1">
    <property type="nucleotide sequence ID" value="NZ_CP013415.1"/>
</dbReference>
<comment type="similarity">
    <text evidence="1">Belongs to the initiator RepB protein family.</text>
</comment>
<dbReference type="Gene3D" id="1.10.10.10">
    <property type="entry name" value="Winged helix-like DNA-binding domain superfamily/Winged helix DNA-binding domain"/>
    <property type="match status" value="1"/>
</dbReference>
<dbReference type="InterPro" id="IPR036390">
    <property type="entry name" value="WH_DNA-bd_sf"/>
</dbReference>
<evidence type="ECO:0000313" key="4">
    <source>
        <dbReference type="Proteomes" id="UP000064029"/>
    </source>
</evidence>
<evidence type="ECO:0000313" key="3">
    <source>
        <dbReference type="EMBL" id="KVG61685.1"/>
    </source>
</evidence>
<dbReference type="AlphaFoldDB" id="A0A118HQ56"/>
<evidence type="ECO:0000259" key="2">
    <source>
        <dbReference type="Pfam" id="PF01051"/>
    </source>
</evidence>
<dbReference type="EMBL" id="LOXM01000185">
    <property type="protein sequence ID" value="KVG61685.1"/>
    <property type="molecule type" value="Genomic_DNA"/>
</dbReference>
<dbReference type="GO" id="GO:0003887">
    <property type="term" value="F:DNA-directed DNA polymerase activity"/>
    <property type="evidence" value="ECO:0007669"/>
    <property type="project" value="InterPro"/>
</dbReference>
<dbReference type="GO" id="GO:0006270">
    <property type="term" value="P:DNA replication initiation"/>
    <property type="evidence" value="ECO:0007669"/>
    <property type="project" value="InterPro"/>
</dbReference>
<dbReference type="Proteomes" id="UP000064029">
    <property type="component" value="Unassembled WGS sequence"/>
</dbReference>
<organism evidence="3 4">
    <name type="scientific">Burkholderia ubonensis</name>
    <dbReference type="NCBI Taxonomy" id="101571"/>
    <lineage>
        <taxon>Bacteria</taxon>
        <taxon>Pseudomonadati</taxon>
        <taxon>Pseudomonadota</taxon>
        <taxon>Betaproteobacteria</taxon>
        <taxon>Burkholderiales</taxon>
        <taxon>Burkholderiaceae</taxon>
        <taxon>Burkholderia</taxon>
        <taxon>Burkholderia cepacia complex</taxon>
    </lineage>
</organism>
<feature type="domain" description="Initiator Rep protein WH1" evidence="2">
    <location>
        <begin position="28"/>
        <end position="168"/>
    </location>
</feature>
<dbReference type="Pfam" id="PF01051">
    <property type="entry name" value="Rep3_N"/>
    <property type="match status" value="1"/>
</dbReference>
<dbReference type="InterPro" id="IPR036388">
    <property type="entry name" value="WH-like_DNA-bd_sf"/>
</dbReference>
<name>A0A118HQ56_9BURK</name>
<proteinExistence type="inferred from homology"/>
<protein>
    <submittedName>
        <fullName evidence="3">Plasmid replication initiation protein</fullName>
    </submittedName>
</protein>
<reference evidence="3 4" key="1">
    <citation type="submission" date="2015-11" db="EMBL/GenBank/DDBJ databases">
        <title>Expanding the genomic diversity of Burkholderia species for the development of highly accurate diagnostics.</title>
        <authorList>
            <person name="Sahl J."/>
            <person name="Keim P."/>
            <person name="Wagner D."/>
        </authorList>
    </citation>
    <scope>NUCLEOTIDE SEQUENCE [LARGE SCALE GENOMIC DNA]</scope>
    <source>
        <strain evidence="3 4">MSMB2036</strain>
    </source>
</reference>
<dbReference type="SUPFAM" id="SSF46785">
    <property type="entry name" value="Winged helix' DNA-binding domain"/>
    <property type="match status" value="1"/>
</dbReference>
<dbReference type="OrthoDB" id="9122127at2"/>
<gene>
    <name evidence="3" type="ORF">WJ33_31460</name>
</gene>
<accession>A0A118HQ56</accession>
<dbReference type="Pfam" id="PF21205">
    <property type="entry name" value="Rep3_C"/>
    <property type="match status" value="1"/>
</dbReference>
<comment type="caution">
    <text evidence="3">The sequence shown here is derived from an EMBL/GenBank/DDBJ whole genome shotgun (WGS) entry which is preliminary data.</text>
</comment>
<sequence length="415" mass="45862">MASTKPKPKPKPKSTATAVAKVTSSELRKHVGTVHVGGDLGLLGRKLSNVLLLNAYDDLLTKTVHEIPVGIMSEMLGFDSKNTGALKEALRKISSTPIEFDILHAAGDEEWGVTTLLSSANIRNGIVTYEYSNALANKLANPEIYLLININVQKQFSGAYALALYENCLRFKRTGSTGWISVEIWRKLLGAEASTYDEFKHFNAEVIKKAVKEVNTVSNILVTAEYERQNRRVSKIRFLVEENPQRSMYDDGGEEQAAIRASETYRRLVKLGIADRLAVDWIQHDPDRAQKTVTYVEERKRTKKIRGSAGGYARTVFEGGGEIETIEVVDMRSAPNGIGDSSSDSDAVAEARARAISAVIKALTPEQRAQYVREFEEEGGKVSSYSLETGTFKDALERTHYTAWLRSKIGGAIPT</sequence>
<dbReference type="InterPro" id="IPR000525">
    <property type="entry name" value="Initiator_Rep_WH1"/>
</dbReference>
<evidence type="ECO:0000256" key="1">
    <source>
        <dbReference type="ARBA" id="ARBA00038283"/>
    </source>
</evidence>